<evidence type="ECO:0000313" key="2">
    <source>
        <dbReference type="EMBL" id="KIJ34411.1"/>
    </source>
</evidence>
<dbReference type="HOGENOM" id="CLU_2062937_0_0_1"/>
<evidence type="ECO:0000313" key="3">
    <source>
        <dbReference type="Proteomes" id="UP000054279"/>
    </source>
</evidence>
<protein>
    <submittedName>
        <fullName evidence="2">Uncharacterized protein</fullName>
    </submittedName>
</protein>
<feature type="region of interest" description="Disordered" evidence="1">
    <location>
        <begin position="63"/>
        <end position="119"/>
    </location>
</feature>
<keyword evidence="3" id="KW-1185">Reference proteome</keyword>
<dbReference type="OrthoDB" id="3267098at2759"/>
<dbReference type="Proteomes" id="UP000054279">
    <property type="component" value="Unassembled WGS sequence"/>
</dbReference>
<proteinExistence type="predicted"/>
<sequence>MDYLHHYVNRFVDRDMFMRYLGGGIGHTIHFDPTAGEPGVVWKDNLPDASALLDDAYLAKLRQQARQAAEAPDPELGAEPLVDGSEEVEEEDEDEGDDISLAESDEEPEEGWDEGYTSP</sequence>
<feature type="compositionally biased region" description="Acidic residues" evidence="1">
    <location>
        <begin position="84"/>
        <end position="113"/>
    </location>
</feature>
<dbReference type="AlphaFoldDB" id="A0A0C9VAX8"/>
<organism evidence="2 3">
    <name type="scientific">Sphaerobolus stellatus (strain SS14)</name>
    <dbReference type="NCBI Taxonomy" id="990650"/>
    <lineage>
        <taxon>Eukaryota</taxon>
        <taxon>Fungi</taxon>
        <taxon>Dikarya</taxon>
        <taxon>Basidiomycota</taxon>
        <taxon>Agaricomycotina</taxon>
        <taxon>Agaricomycetes</taxon>
        <taxon>Phallomycetidae</taxon>
        <taxon>Geastrales</taxon>
        <taxon>Sphaerobolaceae</taxon>
        <taxon>Sphaerobolus</taxon>
    </lineage>
</organism>
<reference evidence="2 3" key="1">
    <citation type="submission" date="2014-06" db="EMBL/GenBank/DDBJ databases">
        <title>Evolutionary Origins and Diversification of the Mycorrhizal Mutualists.</title>
        <authorList>
            <consortium name="DOE Joint Genome Institute"/>
            <consortium name="Mycorrhizal Genomics Consortium"/>
            <person name="Kohler A."/>
            <person name="Kuo A."/>
            <person name="Nagy L.G."/>
            <person name="Floudas D."/>
            <person name="Copeland A."/>
            <person name="Barry K.W."/>
            <person name="Cichocki N."/>
            <person name="Veneault-Fourrey C."/>
            <person name="LaButti K."/>
            <person name="Lindquist E.A."/>
            <person name="Lipzen A."/>
            <person name="Lundell T."/>
            <person name="Morin E."/>
            <person name="Murat C."/>
            <person name="Riley R."/>
            <person name="Ohm R."/>
            <person name="Sun H."/>
            <person name="Tunlid A."/>
            <person name="Henrissat B."/>
            <person name="Grigoriev I.V."/>
            <person name="Hibbett D.S."/>
            <person name="Martin F."/>
        </authorList>
    </citation>
    <scope>NUCLEOTIDE SEQUENCE [LARGE SCALE GENOMIC DNA]</scope>
    <source>
        <strain evidence="2 3">SS14</strain>
    </source>
</reference>
<gene>
    <name evidence="2" type="ORF">M422DRAFT_263554</name>
</gene>
<dbReference type="EMBL" id="KN837200">
    <property type="protein sequence ID" value="KIJ34411.1"/>
    <property type="molecule type" value="Genomic_DNA"/>
</dbReference>
<accession>A0A0C9VAX8</accession>
<evidence type="ECO:0000256" key="1">
    <source>
        <dbReference type="SAM" id="MobiDB-lite"/>
    </source>
</evidence>
<name>A0A0C9VAX8_SPHS4</name>